<evidence type="ECO:0008006" key="3">
    <source>
        <dbReference type="Google" id="ProtNLM"/>
    </source>
</evidence>
<dbReference type="CDD" id="cd19757">
    <property type="entry name" value="Bbox1"/>
    <property type="match status" value="1"/>
</dbReference>
<reference evidence="1 2" key="1">
    <citation type="submission" date="2020-06" db="EMBL/GenBank/DDBJ databases">
        <authorList>
            <person name="Li R."/>
            <person name="Bekaert M."/>
        </authorList>
    </citation>
    <scope>NUCLEOTIDE SEQUENCE [LARGE SCALE GENOMIC DNA]</scope>
    <source>
        <strain evidence="2">wild</strain>
    </source>
</reference>
<sequence>MLQSLLSYFRFKSEETDGYKSFCGICDLRKLSKPSVAWCSECDEHLCKSCMDHHTFSRATKHHKTITNVEYNKLSPFIKNIKPFCEEHEDKYQMYCHSHESPCCRKCLLKDHRNCKDIHPLEDMVQNVKSSSAFEDLEKMLEEMVKNIKNIQENRLKYLFSIQKSKVDIENEIQLIRLQINKHLDHVQNKLIMQLNTEENKVVNQIETFTESLKEKEKEIDELLTNFHHIKICASELQAFLSMKQIEKTVVPCEQYIQSLFKDRTLEQTTISCSINNKIKKISTRIQSFGKINISKKECDISLVNERERQAQIMVDVSVDNLTLKLIQKINNYGSQVTGCTILPSGKKLFCNYSPARLILVNMDGFIEHTISLETMSAFDVTHLDRDTVAVTSPIDSCITIVDLCRQDAIRTFKTYVSCFGITFNNKQLVFCALNKGLQKLDLQNDNKITNVVKFKCSDESYVTSWHDQLYFTDAKTKAVYCFDTAGEFKWKFELEETIPGGISINCHGNVIVACRNTASVILISPSQARFKSVLDWDDILDSPLAVDYDKQTKCLLISCTSGSAFLFIVEKE</sequence>
<dbReference type="PANTHER" id="PTHR25462:SF296">
    <property type="entry name" value="MEIOTIC P26, ISOFORM F"/>
    <property type="match status" value="1"/>
</dbReference>
<dbReference type="InterPro" id="IPR011042">
    <property type="entry name" value="6-blade_b-propeller_TolB-like"/>
</dbReference>
<dbReference type="Gene3D" id="2.120.10.30">
    <property type="entry name" value="TolB, C-terminal domain"/>
    <property type="match status" value="1"/>
</dbReference>
<keyword evidence="2" id="KW-1185">Reference proteome</keyword>
<evidence type="ECO:0000313" key="2">
    <source>
        <dbReference type="Proteomes" id="UP000507470"/>
    </source>
</evidence>
<dbReference type="InterPro" id="IPR047153">
    <property type="entry name" value="TRIM45/56/19-like"/>
</dbReference>
<dbReference type="EMBL" id="CACVKT020002097">
    <property type="protein sequence ID" value="CAC5375060.1"/>
    <property type="molecule type" value="Genomic_DNA"/>
</dbReference>
<dbReference type="Proteomes" id="UP000507470">
    <property type="component" value="Unassembled WGS sequence"/>
</dbReference>
<organism evidence="1 2">
    <name type="scientific">Mytilus coruscus</name>
    <name type="common">Sea mussel</name>
    <dbReference type="NCBI Taxonomy" id="42192"/>
    <lineage>
        <taxon>Eukaryota</taxon>
        <taxon>Metazoa</taxon>
        <taxon>Spiralia</taxon>
        <taxon>Lophotrochozoa</taxon>
        <taxon>Mollusca</taxon>
        <taxon>Bivalvia</taxon>
        <taxon>Autobranchia</taxon>
        <taxon>Pteriomorphia</taxon>
        <taxon>Mytilida</taxon>
        <taxon>Mytiloidea</taxon>
        <taxon>Mytilidae</taxon>
        <taxon>Mytilinae</taxon>
        <taxon>Mytilus</taxon>
    </lineage>
</organism>
<accession>A0A6J8AWZ8</accession>
<name>A0A6J8AWZ8_MYTCO</name>
<dbReference type="OrthoDB" id="6101175at2759"/>
<evidence type="ECO:0000313" key="1">
    <source>
        <dbReference type="EMBL" id="CAC5375060.1"/>
    </source>
</evidence>
<dbReference type="SUPFAM" id="SSF50969">
    <property type="entry name" value="YVTN repeat-like/Quinoprotein amine dehydrogenase"/>
    <property type="match status" value="1"/>
</dbReference>
<gene>
    <name evidence="1" type="ORF">MCOR_12222</name>
</gene>
<dbReference type="PANTHER" id="PTHR25462">
    <property type="entry name" value="BONUS, ISOFORM C-RELATED"/>
    <property type="match status" value="1"/>
</dbReference>
<dbReference type="AlphaFoldDB" id="A0A6J8AWZ8"/>
<dbReference type="InterPro" id="IPR011044">
    <property type="entry name" value="Quino_amine_DH_bsu"/>
</dbReference>
<proteinExistence type="predicted"/>
<protein>
    <recommendedName>
        <fullName evidence="3">B box-type domain-containing protein</fullName>
    </recommendedName>
</protein>
<dbReference type="Gene3D" id="3.30.160.60">
    <property type="entry name" value="Classic Zinc Finger"/>
    <property type="match status" value="1"/>
</dbReference>
<dbReference type="SUPFAM" id="SSF57845">
    <property type="entry name" value="B-box zinc-binding domain"/>
    <property type="match status" value="1"/>
</dbReference>